<feature type="transmembrane region" description="Helical" evidence="9">
    <location>
        <begin position="236"/>
        <end position="256"/>
    </location>
</feature>
<feature type="transmembrane region" description="Helical" evidence="9">
    <location>
        <begin position="167"/>
        <end position="187"/>
    </location>
</feature>
<accession>A0A1Q2LG23</accession>
<keyword evidence="8 9" id="KW-0472">Membrane</keyword>
<feature type="transmembrane region" description="Helical" evidence="9">
    <location>
        <begin position="141"/>
        <end position="161"/>
    </location>
</feature>
<feature type="transmembrane region" description="Helical" evidence="9">
    <location>
        <begin position="21"/>
        <end position="39"/>
    </location>
</feature>
<keyword evidence="6 9" id="KW-0812">Transmembrane</keyword>
<gene>
    <name evidence="10" type="ORF">XJ32_01855</name>
</gene>
<feature type="transmembrane region" description="Helical" evidence="9">
    <location>
        <begin position="268"/>
        <end position="286"/>
    </location>
</feature>
<evidence type="ECO:0000313" key="11">
    <source>
        <dbReference type="Proteomes" id="UP000188298"/>
    </source>
</evidence>
<feature type="transmembrane region" description="Helical" evidence="9">
    <location>
        <begin position="45"/>
        <end position="70"/>
    </location>
</feature>
<keyword evidence="7 9" id="KW-1133">Transmembrane helix</keyword>
<evidence type="ECO:0000313" key="10">
    <source>
        <dbReference type="EMBL" id="AQQ59057.1"/>
    </source>
</evidence>
<dbReference type="EMBL" id="CP019645">
    <property type="protein sequence ID" value="AQQ59057.1"/>
    <property type="molecule type" value="Genomic_DNA"/>
</dbReference>
<evidence type="ECO:0000256" key="8">
    <source>
        <dbReference type="ARBA" id="ARBA00023136"/>
    </source>
</evidence>
<dbReference type="Gene3D" id="1.20.120.1780">
    <property type="entry name" value="UbiA prenyltransferase"/>
    <property type="match status" value="1"/>
</dbReference>
<dbReference type="InterPro" id="IPR044878">
    <property type="entry name" value="UbiA_sf"/>
</dbReference>
<evidence type="ECO:0000256" key="9">
    <source>
        <dbReference type="SAM" id="Phobius"/>
    </source>
</evidence>
<protein>
    <submittedName>
        <fullName evidence="10">Prenyltransferase</fullName>
    </submittedName>
</protein>
<evidence type="ECO:0000256" key="5">
    <source>
        <dbReference type="ARBA" id="ARBA00022679"/>
    </source>
</evidence>
<comment type="cofactor">
    <cofactor evidence="1">
        <name>Mg(2+)</name>
        <dbReference type="ChEBI" id="CHEBI:18420"/>
    </cofactor>
</comment>
<keyword evidence="4" id="KW-1003">Cell membrane</keyword>
<dbReference type="Gene3D" id="1.10.357.140">
    <property type="entry name" value="UbiA prenyltransferase"/>
    <property type="match status" value="1"/>
</dbReference>
<dbReference type="InterPro" id="IPR006371">
    <property type="entry name" value="Polyprenyltransferase_UbiA-li"/>
</dbReference>
<dbReference type="GO" id="GO:0006744">
    <property type="term" value="P:ubiquinone biosynthetic process"/>
    <property type="evidence" value="ECO:0007669"/>
    <property type="project" value="TreeGrafter"/>
</dbReference>
<dbReference type="AlphaFoldDB" id="A0A1Q2LG23"/>
<name>A0A1Q2LG23_9HELI</name>
<comment type="similarity">
    <text evidence="3">Belongs to the UbiA prenyltransferase family.</text>
</comment>
<evidence type="ECO:0000256" key="3">
    <source>
        <dbReference type="ARBA" id="ARBA00005985"/>
    </source>
</evidence>
<sequence length="292" mass="33248">MERLKKQLQTLSELVMFEHTIFSASFIVIAMIVSSNAFYDSGFFGFKTLFLCAFALITARNFAMAFNRLCDRDIDSTNERTKNRPSVDGRLSLPALLLFCVINAVLFVFVSYLINDLAFKLSFPFLFILGVYSVMKRFSCLAHLVLGLSLGLAPIAGDIAVSGAVHVWTIFLSLGVLFWVAGFDILYSLQDIEHDKRHNLYSIPARFGAENALQIARIFHIFSVFFWALFLRFSTTYHLAIVGLILSACMLFYEHLIVRKDFCNIPRAFFTTNGYLGFVFLFFIILDSIVRF</sequence>
<feature type="transmembrane region" description="Helical" evidence="9">
    <location>
        <begin position="91"/>
        <end position="111"/>
    </location>
</feature>
<dbReference type="RefSeq" id="WP_077388168.1">
    <property type="nucleotide sequence ID" value="NZ_CP019645.1"/>
</dbReference>
<dbReference type="InterPro" id="IPR000537">
    <property type="entry name" value="UbiA_prenyltransferase"/>
</dbReference>
<feature type="transmembrane region" description="Helical" evidence="9">
    <location>
        <begin position="208"/>
        <end position="230"/>
    </location>
</feature>
<feature type="transmembrane region" description="Helical" evidence="9">
    <location>
        <begin position="117"/>
        <end position="134"/>
    </location>
</feature>
<dbReference type="NCBIfam" id="NF009515">
    <property type="entry name" value="PRK12874.1"/>
    <property type="match status" value="1"/>
</dbReference>
<dbReference type="NCBIfam" id="TIGR01475">
    <property type="entry name" value="ubiA_other"/>
    <property type="match status" value="1"/>
</dbReference>
<reference evidence="10 11" key="1">
    <citation type="submission" date="2017-02" db="EMBL/GenBank/DDBJ databases">
        <title>Whole genome sequencing of Helicobacter bilis strain AAQJH.</title>
        <authorList>
            <person name="Conlan S."/>
            <person name="Thomas P.J."/>
            <person name="Mullikin J."/>
            <person name="Palmore T.N."/>
            <person name="Frank K.M."/>
            <person name="Segre J.A."/>
        </authorList>
    </citation>
    <scope>NUCLEOTIDE SEQUENCE [LARGE SCALE GENOMIC DNA]</scope>
    <source>
        <strain evidence="10 11">AAQJH</strain>
    </source>
</reference>
<proteinExistence type="inferred from homology"/>
<comment type="subcellular location">
    <subcellularLocation>
        <location evidence="2">Membrane</location>
        <topology evidence="2">Multi-pass membrane protein</topology>
    </subcellularLocation>
</comment>
<evidence type="ECO:0000256" key="1">
    <source>
        <dbReference type="ARBA" id="ARBA00001946"/>
    </source>
</evidence>
<keyword evidence="5 10" id="KW-0808">Transferase</keyword>
<evidence type="ECO:0000256" key="6">
    <source>
        <dbReference type="ARBA" id="ARBA00022692"/>
    </source>
</evidence>
<evidence type="ECO:0000256" key="2">
    <source>
        <dbReference type="ARBA" id="ARBA00004141"/>
    </source>
</evidence>
<dbReference type="GO" id="GO:0005886">
    <property type="term" value="C:plasma membrane"/>
    <property type="evidence" value="ECO:0007669"/>
    <property type="project" value="TreeGrafter"/>
</dbReference>
<organism evidence="10 11">
    <name type="scientific">Helicobacter bilis</name>
    <dbReference type="NCBI Taxonomy" id="37372"/>
    <lineage>
        <taxon>Bacteria</taxon>
        <taxon>Pseudomonadati</taxon>
        <taxon>Campylobacterota</taxon>
        <taxon>Epsilonproteobacteria</taxon>
        <taxon>Campylobacterales</taxon>
        <taxon>Helicobacteraceae</taxon>
        <taxon>Helicobacter</taxon>
    </lineage>
</organism>
<dbReference type="KEGG" id="hbl:XJ32_01855"/>
<dbReference type="PANTHER" id="PTHR11048">
    <property type="entry name" value="PRENYLTRANSFERASES"/>
    <property type="match status" value="1"/>
</dbReference>
<dbReference type="Pfam" id="PF01040">
    <property type="entry name" value="UbiA"/>
    <property type="match status" value="1"/>
</dbReference>
<dbReference type="CDD" id="cd13959">
    <property type="entry name" value="PT_UbiA_COQ2"/>
    <property type="match status" value="1"/>
</dbReference>
<evidence type="ECO:0000256" key="4">
    <source>
        <dbReference type="ARBA" id="ARBA00022475"/>
    </source>
</evidence>
<dbReference type="GO" id="GO:0016765">
    <property type="term" value="F:transferase activity, transferring alkyl or aryl (other than methyl) groups"/>
    <property type="evidence" value="ECO:0007669"/>
    <property type="project" value="InterPro"/>
</dbReference>
<dbReference type="PANTHER" id="PTHR11048:SF28">
    <property type="entry name" value="4-HYDROXYBENZOATE POLYPRENYLTRANSFERASE, MITOCHONDRIAL"/>
    <property type="match status" value="1"/>
</dbReference>
<dbReference type="InterPro" id="IPR039653">
    <property type="entry name" value="Prenyltransferase"/>
</dbReference>
<dbReference type="NCBIfam" id="NF041585">
    <property type="entry name" value="MqnP_Cj_Hp"/>
    <property type="match status" value="1"/>
</dbReference>
<dbReference type="FunFam" id="1.10.357.140:FF:000008">
    <property type="entry name" value="4-hydroxybenzoate octaprenyltransferase"/>
    <property type="match status" value="1"/>
</dbReference>
<evidence type="ECO:0000256" key="7">
    <source>
        <dbReference type="ARBA" id="ARBA00022989"/>
    </source>
</evidence>
<dbReference type="Proteomes" id="UP000188298">
    <property type="component" value="Chromosome"/>
</dbReference>